<comment type="caution">
    <text evidence="7">The sequence shown here is derived from an EMBL/GenBank/DDBJ whole genome shotgun (WGS) entry which is preliminary data.</text>
</comment>
<dbReference type="PRINTS" id="PR00813">
    <property type="entry name" value="BCTERIALGSPG"/>
</dbReference>
<dbReference type="InterPro" id="IPR012902">
    <property type="entry name" value="N_methyl_site"/>
</dbReference>
<dbReference type="Gene3D" id="3.30.700.10">
    <property type="entry name" value="Glycoprotein, Type 4 Pilin"/>
    <property type="match status" value="1"/>
</dbReference>
<proteinExistence type="predicted"/>
<accession>A0A1F5ZGN6</accession>
<evidence type="ECO:0008006" key="9">
    <source>
        <dbReference type="Google" id="ProtNLM"/>
    </source>
</evidence>
<dbReference type="SUPFAM" id="SSF54523">
    <property type="entry name" value="Pili subunits"/>
    <property type="match status" value="1"/>
</dbReference>
<protein>
    <recommendedName>
        <fullName evidence="9">Type II secretion system protein GspG C-terminal domain-containing protein</fullName>
    </recommendedName>
</protein>
<dbReference type="GO" id="GO:0016020">
    <property type="term" value="C:membrane"/>
    <property type="evidence" value="ECO:0007669"/>
    <property type="project" value="UniProtKB-SubCell"/>
</dbReference>
<organism evidence="7 8">
    <name type="scientific">Candidatus Gottesmanbacteria bacterium RBG_13_45_10</name>
    <dbReference type="NCBI Taxonomy" id="1798370"/>
    <lineage>
        <taxon>Bacteria</taxon>
        <taxon>Candidatus Gottesmaniibacteriota</taxon>
    </lineage>
</organism>
<feature type="transmembrane region" description="Helical" evidence="6">
    <location>
        <begin position="12"/>
        <end position="33"/>
    </location>
</feature>
<dbReference type="PANTHER" id="PTHR30093">
    <property type="entry name" value="GENERAL SECRETION PATHWAY PROTEIN G"/>
    <property type="match status" value="1"/>
</dbReference>
<dbReference type="STRING" id="1798370.A2Z00_03495"/>
<keyword evidence="5 6" id="KW-0472">Membrane</keyword>
<dbReference type="NCBIfam" id="TIGR02532">
    <property type="entry name" value="IV_pilin_GFxxxE"/>
    <property type="match status" value="1"/>
</dbReference>
<sequence length="134" mass="14311">MRETKKRKGFTLMELLIVIAIIGILISMGVVSFSSAQKTSRDSKRRADMKAIQNAWEQYNSDNNGSYPASCSVSATYLPAGLPTDPKTGWPAYVGTCSASSYCYCASLESGVGNSSSSNCAYGSGSWFCVSSLQ</sequence>
<evidence type="ECO:0000256" key="1">
    <source>
        <dbReference type="ARBA" id="ARBA00004167"/>
    </source>
</evidence>
<keyword evidence="2" id="KW-0488">Methylation</keyword>
<dbReference type="GO" id="GO:0015628">
    <property type="term" value="P:protein secretion by the type II secretion system"/>
    <property type="evidence" value="ECO:0007669"/>
    <property type="project" value="InterPro"/>
</dbReference>
<dbReference type="EMBL" id="MFIZ01000026">
    <property type="protein sequence ID" value="OGG11484.1"/>
    <property type="molecule type" value="Genomic_DNA"/>
</dbReference>
<evidence type="ECO:0000256" key="2">
    <source>
        <dbReference type="ARBA" id="ARBA00022481"/>
    </source>
</evidence>
<evidence type="ECO:0000256" key="6">
    <source>
        <dbReference type="SAM" id="Phobius"/>
    </source>
</evidence>
<evidence type="ECO:0000256" key="3">
    <source>
        <dbReference type="ARBA" id="ARBA00022692"/>
    </source>
</evidence>
<evidence type="ECO:0000313" key="7">
    <source>
        <dbReference type="EMBL" id="OGG11484.1"/>
    </source>
</evidence>
<name>A0A1F5ZGN6_9BACT</name>
<comment type="subcellular location">
    <subcellularLocation>
        <location evidence="1">Membrane</location>
        <topology evidence="1">Single-pass membrane protein</topology>
    </subcellularLocation>
</comment>
<dbReference type="Proteomes" id="UP000177268">
    <property type="component" value="Unassembled WGS sequence"/>
</dbReference>
<dbReference type="AlphaFoldDB" id="A0A1F5ZGN6"/>
<dbReference type="GO" id="GO:0015627">
    <property type="term" value="C:type II protein secretion system complex"/>
    <property type="evidence" value="ECO:0007669"/>
    <property type="project" value="InterPro"/>
</dbReference>
<dbReference type="InterPro" id="IPR045584">
    <property type="entry name" value="Pilin-like"/>
</dbReference>
<evidence type="ECO:0000256" key="5">
    <source>
        <dbReference type="ARBA" id="ARBA00023136"/>
    </source>
</evidence>
<reference evidence="7 8" key="1">
    <citation type="journal article" date="2016" name="Nat. Commun.">
        <title>Thousands of microbial genomes shed light on interconnected biogeochemical processes in an aquifer system.</title>
        <authorList>
            <person name="Anantharaman K."/>
            <person name="Brown C.T."/>
            <person name="Hug L.A."/>
            <person name="Sharon I."/>
            <person name="Castelle C.J."/>
            <person name="Probst A.J."/>
            <person name="Thomas B.C."/>
            <person name="Singh A."/>
            <person name="Wilkins M.J."/>
            <person name="Karaoz U."/>
            <person name="Brodie E.L."/>
            <person name="Williams K.H."/>
            <person name="Hubbard S.S."/>
            <person name="Banfield J.F."/>
        </authorList>
    </citation>
    <scope>NUCLEOTIDE SEQUENCE [LARGE SCALE GENOMIC DNA]</scope>
</reference>
<evidence type="ECO:0000256" key="4">
    <source>
        <dbReference type="ARBA" id="ARBA00022989"/>
    </source>
</evidence>
<dbReference type="Pfam" id="PF07963">
    <property type="entry name" value="N_methyl"/>
    <property type="match status" value="1"/>
</dbReference>
<dbReference type="PANTHER" id="PTHR30093:SF44">
    <property type="entry name" value="TYPE II SECRETION SYSTEM CORE PROTEIN G"/>
    <property type="match status" value="1"/>
</dbReference>
<evidence type="ECO:0000313" key="8">
    <source>
        <dbReference type="Proteomes" id="UP000177268"/>
    </source>
</evidence>
<dbReference type="InterPro" id="IPR000983">
    <property type="entry name" value="Bac_GSPG_pilin"/>
</dbReference>
<keyword evidence="3 6" id="KW-0812">Transmembrane</keyword>
<gene>
    <name evidence="7" type="ORF">A2Z00_03495</name>
</gene>
<keyword evidence="4 6" id="KW-1133">Transmembrane helix</keyword>